<keyword evidence="3" id="KW-0442">Lipid degradation</keyword>
<evidence type="ECO:0000259" key="7">
    <source>
        <dbReference type="PROSITE" id="PS51635"/>
    </source>
</evidence>
<comment type="caution">
    <text evidence="5">Lacks conserved residue(s) required for the propagation of feature annotation.</text>
</comment>
<dbReference type="PROSITE" id="PS51635">
    <property type="entry name" value="PNPLA"/>
    <property type="match status" value="1"/>
</dbReference>
<dbReference type="InterPro" id="IPR050301">
    <property type="entry name" value="NTE"/>
</dbReference>
<dbReference type="EMBL" id="CP069032">
    <property type="protein sequence ID" value="QRD00167.1"/>
    <property type="molecule type" value="Genomic_DNA"/>
</dbReference>
<feature type="compositionally biased region" description="Polar residues" evidence="6">
    <location>
        <begin position="540"/>
        <end position="564"/>
    </location>
</feature>
<dbReference type="Proteomes" id="UP000663193">
    <property type="component" value="Chromosome 10"/>
</dbReference>
<comment type="function">
    <text evidence="1">Probable lipid hydrolase.</text>
</comment>
<protein>
    <recommendedName>
        <fullName evidence="7">PNPLA domain-containing protein</fullName>
    </recommendedName>
</protein>
<dbReference type="OrthoDB" id="10049244at2759"/>
<dbReference type="PANTHER" id="PTHR14226:SF44">
    <property type="entry name" value="TRIACYLGLYCEROL LIPASE 3"/>
    <property type="match status" value="1"/>
</dbReference>
<dbReference type="Pfam" id="PF11815">
    <property type="entry name" value="DUF3336"/>
    <property type="match status" value="1"/>
</dbReference>
<dbReference type="VEuPathDB" id="FungiDB:JI435_070670"/>
<dbReference type="Gene3D" id="3.40.1090.10">
    <property type="entry name" value="Cytosolic phospholipase A2 catalytic domain"/>
    <property type="match status" value="1"/>
</dbReference>
<keyword evidence="9" id="KW-1185">Reference proteome</keyword>
<evidence type="ECO:0000256" key="3">
    <source>
        <dbReference type="ARBA" id="ARBA00022963"/>
    </source>
</evidence>
<dbReference type="InterPro" id="IPR021771">
    <property type="entry name" value="Triacylglycerol_lipase_N"/>
</dbReference>
<proteinExistence type="predicted"/>
<dbReference type="OMA" id="SIVPWPH"/>
<dbReference type="GO" id="GO:0004806">
    <property type="term" value="F:triacylglycerol lipase activity"/>
    <property type="evidence" value="ECO:0007669"/>
    <property type="project" value="InterPro"/>
</dbReference>
<evidence type="ECO:0000256" key="6">
    <source>
        <dbReference type="SAM" id="MobiDB-lite"/>
    </source>
</evidence>
<feature type="compositionally biased region" description="Basic residues" evidence="6">
    <location>
        <begin position="529"/>
        <end position="538"/>
    </location>
</feature>
<sequence>MAALARDLVEVAWCIYLIFTYFQRRLWLWLRRPSNRDLLLQQLAEVRMYEEYAAVSFTLDKCMDHDYWRQLHKDKHYDHRLIQRRLEALYELQLSGDILDLIDYIRSGLVRNLGNILAPKLYNRAYNGTKLLIEDYVTQVAHGIEFLSHAPTSEDGTALTAQRKLDVLHDMRSTFGRSALVLQGGAIFGLCHLGVVKALLLRGLLPRIISGTATGAIIAALVCVHPEDELLDVLNGGGINLDAFANRNNEDGKWYQTLTRRIKRWWKLGHFLDVDVLEELLRSNIGDITFEQAYERTKRALNITVTPNGGDSGVPNLLNYMTAPNVLIWSAALASNATASSTLYHQVVLYSKDHNDEIVPWPPALNATFGPWTHAYYRDRQSPLHRLSELFNVNHWVISQARPYLAPFLRSDTHHPHPRQFGWWRLTMPVLRLVILEIQHRLHQLDQLGLLSRSIRRFLIDERVPGSSLTIVPELSPIDFFKLLENPTKVGIDYWIHKGERSVWPAVTALKVRLAIEFEIERGYQMVRRRKRSAKKKMTNGVNAGSSQGESRSSTGNNAVAKSTQHLDRRQRASSVGDAIM</sequence>
<evidence type="ECO:0000256" key="4">
    <source>
        <dbReference type="ARBA" id="ARBA00023098"/>
    </source>
</evidence>
<dbReference type="AlphaFoldDB" id="A0A7U2F7P4"/>
<dbReference type="Pfam" id="PF01734">
    <property type="entry name" value="Patatin"/>
    <property type="match status" value="1"/>
</dbReference>
<dbReference type="SUPFAM" id="SSF52151">
    <property type="entry name" value="FabD/lysophospholipase-like"/>
    <property type="match status" value="1"/>
</dbReference>
<keyword evidence="2" id="KW-0378">Hydrolase</keyword>
<evidence type="ECO:0000313" key="9">
    <source>
        <dbReference type="Proteomes" id="UP000663193"/>
    </source>
</evidence>
<gene>
    <name evidence="8" type="ORF">JI435_070670</name>
</gene>
<accession>A0A7U2F7P4</accession>
<reference evidence="9" key="1">
    <citation type="journal article" date="2021" name="BMC Genomics">
        <title>Chromosome-level genome assembly and manually-curated proteome of model necrotroph Parastagonospora nodorum Sn15 reveals a genome-wide trove of candidate effector homologs, and redundancy of virulence-related functions within an accessory chromosome.</title>
        <authorList>
            <person name="Bertazzoni S."/>
            <person name="Jones D.A.B."/>
            <person name="Phan H.T."/>
            <person name="Tan K.-C."/>
            <person name="Hane J.K."/>
        </authorList>
    </citation>
    <scope>NUCLEOTIDE SEQUENCE [LARGE SCALE GENOMIC DNA]</scope>
    <source>
        <strain evidence="9">SN15 / ATCC MYA-4574 / FGSC 10173)</strain>
    </source>
</reference>
<evidence type="ECO:0000256" key="2">
    <source>
        <dbReference type="ARBA" id="ARBA00022801"/>
    </source>
</evidence>
<organism evidence="8 9">
    <name type="scientific">Phaeosphaeria nodorum (strain SN15 / ATCC MYA-4574 / FGSC 10173)</name>
    <name type="common">Glume blotch fungus</name>
    <name type="synonym">Parastagonospora nodorum</name>
    <dbReference type="NCBI Taxonomy" id="321614"/>
    <lineage>
        <taxon>Eukaryota</taxon>
        <taxon>Fungi</taxon>
        <taxon>Dikarya</taxon>
        <taxon>Ascomycota</taxon>
        <taxon>Pezizomycotina</taxon>
        <taxon>Dothideomycetes</taxon>
        <taxon>Pleosporomycetidae</taxon>
        <taxon>Pleosporales</taxon>
        <taxon>Pleosporineae</taxon>
        <taxon>Phaeosphaeriaceae</taxon>
        <taxon>Parastagonospora</taxon>
    </lineage>
</organism>
<evidence type="ECO:0000256" key="5">
    <source>
        <dbReference type="PROSITE-ProRule" id="PRU01161"/>
    </source>
</evidence>
<name>A0A7U2F7P4_PHANO</name>
<feature type="domain" description="PNPLA" evidence="7">
    <location>
        <begin position="180"/>
        <end position="362"/>
    </location>
</feature>
<keyword evidence="4" id="KW-0443">Lipid metabolism</keyword>
<dbReference type="CDD" id="cd07229">
    <property type="entry name" value="Pat_TGL3_like"/>
    <property type="match status" value="1"/>
</dbReference>
<feature type="region of interest" description="Disordered" evidence="6">
    <location>
        <begin position="529"/>
        <end position="581"/>
    </location>
</feature>
<evidence type="ECO:0000313" key="8">
    <source>
        <dbReference type="EMBL" id="QRD00167.1"/>
    </source>
</evidence>
<dbReference type="PANTHER" id="PTHR14226">
    <property type="entry name" value="NEUROPATHY TARGET ESTERASE/SWISS CHEESE D.MELANOGASTER"/>
    <property type="match status" value="1"/>
</dbReference>
<dbReference type="GO" id="GO:0016042">
    <property type="term" value="P:lipid catabolic process"/>
    <property type="evidence" value="ECO:0007669"/>
    <property type="project" value="UniProtKB-KW"/>
</dbReference>
<dbReference type="InterPro" id="IPR002641">
    <property type="entry name" value="PNPLA_dom"/>
</dbReference>
<dbReference type="GO" id="GO:0006641">
    <property type="term" value="P:triglyceride metabolic process"/>
    <property type="evidence" value="ECO:0007669"/>
    <property type="project" value="UniProtKB-ARBA"/>
</dbReference>
<dbReference type="InterPro" id="IPR016035">
    <property type="entry name" value="Acyl_Trfase/lysoPLipase"/>
</dbReference>
<evidence type="ECO:0000256" key="1">
    <source>
        <dbReference type="ARBA" id="ARBA00002682"/>
    </source>
</evidence>